<evidence type="ECO:0000256" key="1">
    <source>
        <dbReference type="SAM" id="MobiDB-lite"/>
    </source>
</evidence>
<gene>
    <name evidence="2" type="ORF">QRB35_29720</name>
</gene>
<organism evidence="2 3">
    <name type="scientific">Mycobacterium intracellulare subsp. chimaera</name>
    <dbReference type="NCBI Taxonomy" id="222805"/>
    <lineage>
        <taxon>Bacteria</taxon>
        <taxon>Bacillati</taxon>
        <taxon>Actinomycetota</taxon>
        <taxon>Actinomycetes</taxon>
        <taxon>Mycobacteriales</taxon>
        <taxon>Mycobacteriaceae</taxon>
        <taxon>Mycobacterium</taxon>
        <taxon>Mycobacterium avium complex (MAC)</taxon>
    </lineage>
</organism>
<protein>
    <submittedName>
        <fullName evidence="2">Uncharacterized protein</fullName>
    </submittedName>
</protein>
<evidence type="ECO:0000313" key="3">
    <source>
        <dbReference type="Proteomes" id="UP001529272"/>
    </source>
</evidence>
<accession>A0ABT7PA02</accession>
<keyword evidence="3" id="KW-1185">Reference proteome</keyword>
<comment type="caution">
    <text evidence="2">The sequence shown here is derived from an EMBL/GenBank/DDBJ whole genome shotgun (WGS) entry which is preliminary data.</text>
</comment>
<dbReference type="Proteomes" id="UP001529272">
    <property type="component" value="Unassembled WGS sequence"/>
</dbReference>
<reference evidence="2 3" key="1">
    <citation type="submission" date="2023-06" db="EMBL/GenBank/DDBJ databases">
        <title>Itaconate inhibition of nontuberculous mycobacteria.</title>
        <authorList>
            <person name="Breen P."/>
            <person name="Zimbric M."/>
            <person name="Caverly L."/>
        </authorList>
    </citation>
    <scope>NUCLEOTIDE SEQUENCE [LARGE SCALE GENOMIC DNA]</scope>
    <source>
        <strain evidence="2 3">FLAC1071</strain>
    </source>
</reference>
<feature type="region of interest" description="Disordered" evidence="1">
    <location>
        <begin position="49"/>
        <end position="79"/>
    </location>
</feature>
<dbReference type="Gene3D" id="3.30.1490.190">
    <property type="match status" value="1"/>
</dbReference>
<evidence type="ECO:0000313" key="2">
    <source>
        <dbReference type="EMBL" id="MDM3930126.1"/>
    </source>
</evidence>
<reference evidence="3" key="2">
    <citation type="submission" date="2023-06" db="EMBL/GenBank/DDBJ databases">
        <title>Itaconate inhibition of nontuberculous mycobacteria.</title>
        <authorList>
            <person name="Spilker T."/>
        </authorList>
    </citation>
    <scope>NUCLEOTIDE SEQUENCE [LARGE SCALE GENOMIC DNA]</scope>
    <source>
        <strain evidence="3">FLAC1071</strain>
    </source>
</reference>
<sequence>METEPHHHAVCTRCGSIIEVPARQLGSALEQLMAGSSLALSERAGPSQHGLCPECQARGKGPLTETERDSTIGCGGERPAGNGARYLKRSATAHPVAVARGRGSTTEFRQVLRPRDRHEFWPHAQALFWSGDDVASLVAGLVFRCGGQ</sequence>
<dbReference type="InterPro" id="IPR043135">
    <property type="entry name" value="Fur_C"/>
</dbReference>
<name>A0ABT7PA02_MYCIT</name>
<dbReference type="EMBL" id="JASZZX010000062">
    <property type="protein sequence ID" value="MDM3930126.1"/>
    <property type="molecule type" value="Genomic_DNA"/>
</dbReference>
<proteinExistence type="predicted"/>
<dbReference type="RefSeq" id="WP_225336936.1">
    <property type="nucleotide sequence ID" value="NZ_CP012885.2"/>
</dbReference>